<evidence type="ECO:0000259" key="3">
    <source>
        <dbReference type="Pfam" id="PF13336"/>
    </source>
</evidence>
<dbReference type="PANTHER" id="PTHR43609:SF1">
    <property type="entry name" value="ACETYL-COA HYDROLASE"/>
    <property type="match status" value="1"/>
</dbReference>
<protein>
    <submittedName>
        <fullName evidence="4">Succinyl-CoA:acetate CoA-transferase</fullName>
    </submittedName>
</protein>
<accession>A0A1M5BY68</accession>
<dbReference type="STRING" id="1122155.SAMN02745158_03873"/>
<dbReference type="Pfam" id="PF13336">
    <property type="entry name" value="AcetylCoA_hyd_C"/>
    <property type="match status" value="1"/>
</dbReference>
<evidence type="ECO:0000259" key="2">
    <source>
        <dbReference type="Pfam" id="PF02550"/>
    </source>
</evidence>
<dbReference type="Gene3D" id="3.40.1080.10">
    <property type="entry name" value="Glutaconate Coenzyme A-transferase"/>
    <property type="match status" value="1"/>
</dbReference>
<dbReference type="InterPro" id="IPR026888">
    <property type="entry name" value="AcetylCoA_hyd_C"/>
</dbReference>
<reference evidence="4 5" key="1">
    <citation type="submission" date="2016-11" db="EMBL/GenBank/DDBJ databases">
        <authorList>
            <person name="Jaros S."/>
            <person name="Januszkiewicz K."/>
            <person name="Wedrychowicz H."/>
        </authorList>
    </citation>
    <scope>NUCLEOTIDE SEQUENCE [LARGE SCALE GENOMIC DNA]</scope>
    <source>
        <strain evidence="4 5">DSM 17459</strain>
    </source>
</reference>
<gene>
    <name evidence="4" type="ORF">SAMN02745158_03873</name>
</gene>
<dbReference type="AlphaFoldDB" id="A0A1M5BY68"/>
<dbReference type="GO" id="GO:0006083">
    <property type="term" value="P:acetate metabolic process"/>
    <property type="evidence" value="ECO:0007669"/>
    <property type="project" value="InterPro"/>
</dbReference>
<dbReference type="InterPro" id="IPR003702">
    <property type="entry name" value="ActCoA_hydro_N"/>
</dbReference>
<dbReference type="GO" id="GO:0003986">
    <property type="term" value="F:acetyl-CoA hydrolase activity"/>
    <property type="evidence" value="ECO:0007669"/>
    <property type="project" value="TreeGrafter"/>
</dbReference>
<dbReference type="Proteomes" id="UP000184245">
    <property type="component" value="Unassembled WGS sequence"/>
</dbReference>
<dbReference type="InterPro" id="IPR046433">
    <property type="entry name" value="ActCoA_hydro"/>
</dbReference>
<evidence type="ECO:0000313" key="5">
    <source>
        <dbReference type="Proteomes" id="UP000184245"/>
    </source>
</evidence>
<proteinExistence type="inferred from homology"/>
<dbReference type="InterPro" id="IPR038460">
    <property type="entry name" value="AcetylCoA_hyd_C_sf"/>
</dbReference>
<dbReference type="Pfam" id="PF02550">
    <property type="entry name" value="AcetylCoA_hydro"/>
    <property type="match status" value="1"/>
</dbReference>
<evidence type="ECO:0000313" key="4">
    <source>
        <dbReference type="EMBL" id="SHF47356.1"/>
    </source>
</evidence>
<feature type="domain" description="Acetyl-CoA hydrolase/transferase C-terminal" evidence="3">
    <location>
        <begin position="340"/>
        <end position="471"/>
    </location>
</feature>
<feature type="domain" description="Acetyl-CoA hydrolase/transferase N-terminal" evidence="2">
    <location>
        <begin position="12"/>
        <end position="219"/>
    </location>
</feature>
<dbReference type="SUPFAM" id="SSF100950">
    <property type="entry name" value="NagB/RpiA/CoA transferase-like"/>
    <property type="match status" value="2"/>
</dbReference>
<comment type="similarity">
    <text evidence="1">Belongs to the acetyl-CoA hydrolase/transferase family.</text>
</comment>
<evidence type="ECO:0000256" key="1">
    <source>
        <dbReference type="ARBA" id="ARBA00009632"/>
    </source>
</evidence>
<dbReference type="OrthoDB" id="9801795at2"/>
<keyword evidence="5" id="KW-1185">Reference proteome</keyword>
<dbReference type="RefSeq" id="WP_072854421.1">
    <property type="nucleotide sequence ID" value="NZ_FQVI01000031.1"/>
</dbReference>
<keyword evidence="4" id="KW-0808">Transferase</keyword>
<dbReference type="Gene3D" id="3.40.1080.20">
    <property type="entry name" value="Acetyl-CoA hydrolase/transferase C-terminal domain"/>
    <property type="match status" value="1"/>
</dbReference>
<dbReference type="PANTHER" id="PTHR43609">
    <property type="entry name" value="ACETYL-COA HYDROLASE"/>
    <property type="match status" value="1"/>
</dbReference>
<organism evidence="4 5">
    <name type="scientific">Lactonifactor longoviformis DSM 17459</name>
    <dbReference type="NCBI Taxonomy" id="1122155"/>
    <lineage>
        <taxon>Bacteria</taxon>
        <taxon>Bacillati</taxon>
        <taxon>Bacillota</taxon>
        <taxon>Clostridia</taxon>
        <taxon>Eubacteriales</taxon>
        <taxon>Clostridiaceae</taxon>
        <taxon>Lactonifactor</taxon>
    </lineage>
</organism>
<name>A0A1M5BY68_9CLOT</name>
<dbReference type="EMBL" id="FQVI01000031">
    <property type="protein sequence ID" value="SHF47356.1"/>
    <property type="molecule type" value="Genomic_DNA"/>
</dbReference>
<sequence>MNLSRIESPVFREKVITAEQAASYIKDGMTVSVPHFICYDSPVSTARALLGRRNAGEKIEVKLISAASCTPVIDEDWTNAGMIKSFMPYTQAHSGVRKSANTAEGGLNFMDYRLSMIPEYIRSGYLGDIDVALVSVAGITEDGKLKPSVCAGYTQTVLNCAKKVILEINLQSSEGMYRLHDVYEPGARPGRQPIPITKATDVIGSHFYTCDPDKVLGVVITDEPLFLSPMWYPLTADAAPPEVKQIAKNFVDFLQREVAEGRMTEKLPPIQTGGGMVAGTVLREMGKHFKGMEMYTEAVLEDAMDMVREGSIDFISTAGFGCAGDTTDHILKHPEEYEGKLMVRPVEISNNPEVIRRLGLITMNNIVEADIFGNINSSHVNGTSVISGIGGALDFAQNAGLPCYFTLSTAKKGALSCIVPSCSHIDITEHEPCIIVTEYGVADLRNKSPKQRVKEMLRIAHPDYRPMLKDYYERALEACGPDKAHTPVLLEELGTWHIRARDNGSMLSTD</sequence>
<dbReference type="GO" id="GO:0008775">
    <property type="term" value="F:acetate CoA-transferase activity"/>
    <property type="evidence" value="ECO:0007669"/>
    <property type="project" value="InterPro"/>
</dbReference>
<dbReference type="InterPro" id="IPR037171">
    <property type="entry name" value="NagB/RpiA_transferase-like"/>
</dbReference>